<gene>
    <name evidence="2" type="ORF">UCDDA912_g02455</name>
</gene>
<feature type="compositionally biased region" description="Acidic residues" evidence="1">
    <location>
        <begin position="1"/>
        <end position="11"/>
    </location>
</feature>
<accession>A0A0G2ID21</accession>
<reference evidence="2 3" key="2">
    <citation type="submission" date="2015-05" db="EMBL/GenBank/DDBJ databases">
        <authorList>
            <person name="Morales-Cruz A."/>
            <person name="Amrine K.C."/>
            <person name="Cantu D."/>
        </authorList>
    </citation>
    <scope>NUCLEOTIDE SEQUENCE [LARGE SCALE GENOMIC DNA]</scope>
    <source>
        <strain evidence="2">DA912</strain>
    </source>
</reference>
<comment type="caution">
    <text evidence="2">The sequence shown here is derived from an EMBL/GenBank/DDBJ whole genome shotgun (WGS) entry which is preliminary data.</text>
</comment>
<keyword evidence="3" id="KW-1185">Reference proteome</keyword>
<feature type="compositionally biased region" description="Acidic residues" evidence="1">
    <location>
        <begin position="146"/>
        <end position="172"/>
    </location>
</feature>
<sequence length="200" mass="21333">MPPFLPEDDPFSESRPSAAAKGGPLSLRSAAEKKKQREIAARLSSEESPAPAPRVAGDQRATPCLPCVRSALGGRSTGSCFNVAGAPRANRCLLCSSGHKCFRLPSAVRAAARELVGLLEAGAPKKDIAQARATVRRLLKEHPETPESEQPSEAESSDEEEDDDDDEEEDEPSGGAALRSERKEALKKGLCALVDLLFEE</sequence>
<dbReference type="Proteomes" id="UP000034680">
    <property type="component" value="Unassembled WGS sequence"/>
</dbReference>
<name>A0A0G2ID21_9PEZI</name>
<dbReference type="AlphaFoldDB" id="A0A0G2ID21"/>
<reference evidence="2 3" key="1">
    <citation type="submission" date="2015-05" db="EMBL/GenBank/DDBJ databases">
        <title>Distinctive expansion of gene families associated with plant cell wall degradation and secondary metabolism in the genomes of grapevine trunk pathogens.</title>
        <authorList>
            <person name="Lawrence D.P."/>
            <person name="Travadon R."/>
            <person name="Rolshausen P.E."/>
            <person name="Baumgartner K."/>
        </authorList>
    </citation>
    <scope>NUCLEOTIDE SEQUENCE [LARGE SCALE GENOMIC DNA]</scope>
    <source>
        <strain evidence="2">DA912</strain>
    </source>
</reference>
<feature type="compositionally biased region" description="Basic and acidic residues" evidence="1">
    <location>
        <begin position="30"/>
        <end position="40"/>
    </location>
</feature>
<protein>
    <submittedName>
        <fullName evidence="2">Uncharacterized protein</fullName>
    </submittedName>
</protein>
<dbReference type="EMBL" id="LCUC01000082">
    <property type="protein sequence ID" value="KKY37565.1"/>
    <property type="molecule type" value="Genomic_DNA"/>
</dbReference>
<evidence type="ECO:0000256" key="1">
    <source>
        <dbReference type="SAM" id="MobiDB-lite"/>
    </source>
</evidence>
<proteinExistence type="predicted"/>
<organism evidence="2 3">
    <name type="scientific">Diaporthe ampelina</name>
    <dbReference type="NCBI Taxonomy" id="1214573"/>
    <lineage>
        <taxon>Eukaryota</taxon>
        <taxon>Fungi</taxon>
        <taxon>Dikarya</taxon>
        <taxon>Ascomycota</taxon>
        <taxon>Pezizomycotina</taxon>
        <taxon>Sordariomycetes</taxon>
        <taxon>Sordariomycetidae</taxon>
        <taxon>Diaporthales</taxon>
        <taxon>Diaporthaceae</taxon>
        <taxon>Diaporthe</taxon>
    </lineage>
</organism>
<dbReference type="OrthoDB" id="4779809at2759"/>
<feature type="region of interest" description="Disordered" evidence="1">
    <location>
        <begin position="140"/>
        <end position="182"/>
    </location>
</feature>
<evidence type="ECO:0000313" key="2">
    <source>
        <dbReference type="EMBL" id="KKY37565.1"/>
    </source>
</evidence>
<evidence type="ECO:0000313" key="3">
    <source>
        <dbReference type="Proteomes" id="UP000034680"/>
    </source>
</evidence>
<feature type="region of interest" description="Disordered" evidence="1">
    <location>
        <begin position="1"/>
        <end position="60"/>
    </location>
</feature>